<proteinExistence type="predicted"/>
<dbReference type="EMBL" id="JBEPLU010000002">
    <property type="protein sequence ID" value="MET3528044.1"/>
    <property type="molecule type" value="Genomic_DNA"/>
</dbReference>
<dbReference type="InterPro" id="IPR040198">
    <property type="entry name" value="Fido_containing"/>
</dbReference>
<name>A0ABV2ELX0_9CAUL</name>
<dbReference type="InterPro" id="IPR036597">
    <property type="entry name" value="Fido-like_dom_sf"/>
</dbReference>
<dbReference type="PIRSF" id="PIRSF038925">
    <property type="entry name" value="AMP-prot_trans"/>
    <property type="match status" value="1"/>
</dbReference>
<dbReference type="Proteomes" id="UP001549110">
    <property type="component" value="Unassembled WGS sequence"/>
</dbReference>
<dbReference type="PANTHER" id="PTHR13504">
    <property type="entry name" value="FIDO DOMAIN-CONTAINING PROTEIN DDB_G0283145"/>
    <property type="match status" value="1"/>
</dbReference>
<accession>A0ABV2ELX0</accession>
<evidence type="ECO:0000259" key="1">
    <source>
        <dbReference type="PROSITE" id="PS51459"/>
    </source>
</evidence>
<gene>
    <name evidence="2" type="ORF">ABID41_003162</name>
</gene>
<reference evidence="2 3" key="1">
    <citation type="submission" date="2024-06" db="EMBL/GenBank/DDBJ databases">
        <title>Genomic Encyclopedia of Type Strains, Phase IV (KMG-IV): sequencing the most valuable type-strain genomes for metagenomic binning, comparative biology and taxonomic classification.</title>
        <authorList>
            <person name="Goeker M."/>
        </authorList>
    </citation>
    <scope>NUCLEOTIDE SEQUENCE [LARGE SCALE GENOMIC DNA]</scope>
    <source>
        <strain evidence="2 3">DSM 17809</strain>
    </source>
</reference>
<dbReference type="SUPFAM" id="SSF140931">
    <property type="entry name" value="Fic-like"/>
    <property type="match status" value="1"/>
</dbReference>
<dbReference type="PROSITE" id="PS51459">
    <property type="entry name" value="FIDO"/>
    <property type="match status" value="1"/>
</dbReference>
<dbReference type="Pfam" id="PF02661">
    <property type="entry name" value="Fic"/>
    <property type="match status" value="1"/>
</dbReference>
<comment type="caution">
    <text evidence="2">The sequence shown here is derived from an EMBL/GenBank/DDBJ whole genome shotgun (WGS) entry which is preliminary data.</text>
</comment>
<protein>
    <submittedName>
        <fullName evidence="2">Fic family protein</fullName>
    </submittedName>
</protein>
<feature type="domain" description="Fido" evidence="1">
    <location>
        <begin position="112"/>
        <end position="262"/>
    </location>
</feature>
<organism evidence="2 3">
    <name type="scientific">Phenylobacterium koreense</name>
    <dbReference type="NCBI Taxonomy" id="266125"/>
    <lineage>
        <taxon>Bacteria</taxon>
        <taxon>Pseudomonadati</taxon>
        <taxon>Pseudomonadota</taxon>
        <taxon>Alphaproteobacteria</taxon>
        <taxon>Caulobacterales</taxon>
        <taxon>Caulobacteraceae</taxon>
        <taxon>Phenylobacterium</taxon>
    </lineage>
</organism>
<sequence length="370" mass="41545">MSKTPCIPETLPLVDLDWRRLLPLAGRANGALARYDGMLQTLPNPAVLLSPITVNEAVLSSRIEGTQATLEEVFERDAGIEGPESRRGDIEEISNYRVAVGNAEAELIHRPISLSLIKSVHQRLMHGVRGRDKAPGAFREDQNWIGRQGDPIEKARFIPPSPLILTQKLGEWEAYLQTEDEDPILQTAIAHAQFEILHPFKDGNGRIGRMLIPLLLYKRGALSSPMFYLSEYLEAHRDVYYDHLLAITNHGDWQSWAEFFVGAVIAQAESNLAKVKQMRDLYERMRREFVEVTHSQYAGNAVDAFFARPIIRAPDFREVAGFNTRVTANNMLRQLEGAGLIRRVREGSGQTPSVYALPGLINIAEGRPVF</sequence>
<dbReference type="InterPro" id="IPR003812">
    <property type="entry name" value="Fido"/>
</dbReference>
<keyword evidence="3" id="KW-1185">Reference proteome</keyword>
<dbReference type="Gene3D" id="1.10.3290.10">
    <property type="entry name" value="Fido-like domain"/>
    <property type="match status" value="1"/>
</dbReference>
<dbReference type="Pfam" id="PF13784">
    <property type="entry name" value="Fic_N"/>
    <property type="match status" value="1"/>
</dbReference>
<dbReference type="RefSeq" id="WP_354298039.1">
    <property type="nucleotide sequence ID" value="NZ_JBEPLU010000002.1"/>
</dbReference>
<dbReference type="InterPro" id="IPR025758">
    <property type="entry name" value="Fic/DOC_N"/>
</dbReference>
<evidence type="ECO:0000313" key="3">
    <source>
        <dbReference type="Proteomes" id="UP001549110"/>
    </source>
</evidence>
<evidence type="ECO:0000313" key="2">
    <source>
        <dbReference type="EMBL" id="MET3528044.1"/>
    </source>
</evidence>
<dbReference type="InterPro" id="IPR026287">
    <property type="entry name" value="SoFic-like"/>
</dbReference>
<dbReference type="PANTHER" id="PTHR13504:SF38">
    <property type="entry name" value="FIDO DOMAIN-CONTAINING PROTEIN"/>
    <property type="match status" value="1"/>
</dbReference>